<comment type="caution">
    <text evidence="3">The sequence shown here is derived from an EMBL/GenBank/DDBJ whole genome shotgun (WGS) entry which is preliminary data.</text>
</comment>
<gene>
    <name evidence="3" type="ORF">DLAC_05363</name>
</gene>
<protein>
    <recommendedName>
        <fullName evidence="2">Brl1/Brr6 domain-containing protein</fullName>
    </recommendedName>
</protein>
<dbReference type="EMBL" id="LODT01000028">
    <property type="protein sequence ID" value="KYQ92783.1"/>
    <property type="molecule type" value="Genomic_DNA"/>
</dbReference>
<evidence type="ECO:0000256" key="1">
    <source>
        <dbReference type="SAM" id="MobiDB-lite"/>
    </source>
</evidence>
<dbReference type="AlphaFoldDB" id="A0A151ZFN7"/>
<evidence type="ECO:0000259" key="2">
    <source>
        <dbReference type="Pfam" id="PF10104"/>
    </source>
</evidence>
<dbReference type="Pfam" id="PF10104">
    <property type="entry name" value="Brr6_like_C_C"/>
    <property type="match status" value="1"/>
</dbReference>
<dbReference type="Proteomes" id="UP000076078">
    <property type="component" value="Unassembled WGS sequence"/>
</dbReference>
<evidence type="ECO:0000313" key="3">
    <source>
        <dbReference type="EMBL" id="KYQ92783.1"/>
    </source>
</evidence>
<dbReference type="GO" id="GO:0031965">
    <property type="term" value="C:nuclear membrane"/>
    <property type="evidence" value="ECO:0007669"/>
    <property type="project" value="InterPro"/>
</dbReference>
<proteinExistence type="predicted"/>
<feature type="domain" description="Brl1/Brr6" evidence="2">
    <location>
        <begin position="8"/>
        <end position="123"/>
    </location>
</feature>
<reference evidence="3 4" key="1">
    <citation type="submission" date="2015-12" db="EMBL/GenBank/DDBJ databases">
        <title>Dictyostelia acquired genes for synthesis and detection of signals that induce cell-type specialization by lateral gene transfer from prokaryotes.</title>
        <authorList>
            <person name="Gloeckner G."/>
            <person name="Schaap P."/>
        </authorList>
    </citation>
    <scope>NUCLEOTIDE SEQUENCE [LARGE SCALE GENOMIC DNA]</scope>
    <source>
        <strain evidence="3 4">TK</strain>
    </source>
</reference>
<name>A0A151ZFN7_TIELA</name>
<keyword evidence="4" id="KW-1185">Reference proteome</keyword>
<accession>A0A151ZFN7</accession>
<dbReference type="InParanoid" id="A0A151ZFN7"/>
<organism evidence="3 4">
    <name type="scientific">Tieghemostelium lacteum</name>
    <name type="common">Slime mold</name>
    <name type="synonym">Dictyostelium lacteum</name>
    <dbReference type="NCBI Taxonomy" id="361077"/>
    <lineage>
        <taxon>Eukaryota</taxon>
        <taxon>Amoebozoa</taxon>
        <taxon>Evosea</taxon>
        <taxon>Eumycetozoa</taxon>
        <taxon>Dictyostelia</taxon>
        <taxon>Dictyosteliales</taxon>
        <taxon>Raperosteliaceae</taxon>
        <taxon>Tieghemostelium</taxon>
    </lineage>
</organism>
<sequence>MISTKLRNLIVVLIFSLFLYFYLEAVNLQYQYEKDLKEWERNQCVKQFFDNECDQTETIQIPDMKVICTELENQMTINSQVSGGRGINRFHIMINILVDSFSSNISKVSIPTLIFILVLVKLVTPIFQPQPIHHHHYHVDLPHFKALLESSNRENNNIALSPPSSHNDTQHQTTSPVLEKQELNQSEQ</sequence>
<dbReference type="InterPro" id="IPR018767">
    <property type="entry name" value="Brl1/Brr6_dom"/>
</dbReference>
<feature type="compositionally biased region" description="Polar residues" evidence="1">
    <location>
        <begin position="155"/>
        <end position="176"/>
    </location>
</feature>
<feature type="region of interest" description="Disordered" evidence="1">
    <location>
        <begin position="155"/>
        <end position="188"/>
    </location>
</feature>
<evidence type="ECO:0000313" key="4">
    <source>
        <dbReference type="Proteomes" id="UP000076078"/>
    </source>
</evidence>
<dbReference type="GO" id="GO:0055088">
    <property type="term" value="P:lipid homeostasis"/>
    <property type="evidence" value="ECO:0007669"/>
    <property type="project" value="InterPro"/>
</dbReference>